<dbReference type="AlphaFoldDB" id="A0A075GT34"/>
<accession>A0A075GT34</accession>
<dbReference type="SUPFAM" id="SSF55060">
    <property type="entry name" value="GHMP Kinase, C-terminal domain"/>
    <property type="match status" value="1"/>
</dbReference>
<feature type="domain" description="GHMP kinase C-terminal" evidence="1">
    <location>
        <begin position="19"/>
        <end position="60"/>
    </location>
</feature>
<dbReference type="EMBL" id="KF900760">
    <property type="protein sequence ID" value="AIF06150.1"/>
    <property type="molecule type" value="Genomic_DNA"/>
</dbReference>
<dbReference type="Gene3D" id="3.30.70.890">
    <property type="entry name" value="GHMP kinase, C-terminal domain"/>
    <property type="match status" value="1"/>
</dbReference>
<protein>
    <recommendedName>
        <fullName evidence="1">GHMP kinase C-terminal domain-containing protein</fullName>
    </recommendedName>
</protein>
<dbReference type="Pfam" id="PF08544">
    <property type="entry name" value="GHMP_kinases_C"/>
    <property type="match status" value="1"/>
</dbReference>
<evidence type="ECO:0000259" key="1">
    <source>
        <dbReference type="Pfam" id="PF08544"/>
    </source>
</evidence>
<organism evidence="2">
    <name type="scientific">uncultured marine group II/III euryarchaeote KM3_190_A02</name>
    <dbReference type="NCBI Taxonomy" id="1457958"/>
    <lineage>
        <taxon>Archaea</taxon>
        <taxon>Methanobacteriati</taxon>
        <taxon>Methanobacteriota</taxon>
        <taxon>environmental samples</taxon>
    </lineage>
</organism>
<reference evidence="2" key="1">
    <citation type="journal article" date="2014" name="Genome Biol. Evol.">
        <title>Pangenome evidence for extensive interdomain horizontal transfer affecting lineage core and shell genes in uncultured planktonic thaumarchaeota and euryarchaeota.</title>
        <authorList>
            <person name="Deschamps P."/>
            <person name="Zivanovic Y."/>
            <person name="Moreira D."/>
            <person name="Rodriguez-Valera F."/>
            <person name="Lopez-Garcia P."/>
        </authorList>
    </citation>
    <scope>NUCLEOTIDE SEQUENCE</scope>
</reference>
<dbReference type="InterPro" id="IPR036554">
    <property type="entry name" value="GHMP_kinase_C_sf"/>
</dbReference>
<sequence>MSANGMAVAAATGDDEALRICNSAIARGAIAAGLSGSGPAIAIVCYQQGAEQLAEAMSESGLQVIRSAFVEPASLDEEASSWE</sequence>
<dbReference type="InterPro" id="IPR013750">
    <property type="entry name" value="GHMP_kinase_C_dom"/>
</dbReference>
<evidence type="ECO:0000313" key="2">
    <source>
        <dbReference type="EMBL" id="AIF06150.1"/>
    </source>
</evidence>
<name>A0A075GT34_9EURY</name>
<proteinExistence type="predicted"/>